<evidence type="ECO:0000256" key="2">
    <source>
        <dbReference type="PROSITE-ProRule" id="PRU00261"/>
    </source>
</evidence>
<dbReference type="OrthoDB" id="2342176at2759"/>
<evidence type="ECO:0000256" key="1">
    <source>
        <dbReference type="ARBA" id="ARBA00022669"/>
    </source>
</evidence>
<dbReference type="AlphaFoldDB" id="A0A1L7WHL0"/>
<dbReference type="PANTHER" id="PTHR36182:SF1">
    <property type="entry name" value="PROTEIN, PUTATIVE (AFU_ORTHOLOGUE AFUA_6G10930)-RELATED"/>
    <property type="match status" value="1"/>
</dbReference>
<dbReference type="Proteomes" id="UP000184330">
    <property type="component" value="Unassembled WGS sequence"/>
</dbReference>
<protein>
    <submittedName>
        <fullName evidence="6">Related to spore coat protein SP96</fullName>
    </submittedName>
</protein>
<keyword evidence="4" id="KW-0732">Signal</keyword>
<sequence length="398" mass="40433">MYTTMIASPFLAVLLFSVSVLGHMEMTFPPPFRSKYNHFVPEALVQYNMTSPLQSASDGPQANFPCRNLLVDLGTAAGTSVMTWTQGSSVNFTLAGSAVHAGGTCQAALSNDAGKSWYVVKTYYGCPLAAGNFQLDIPSDTPTGASVFAWTWYNNIGNREIYMNCASITIAAGSGPAPKVAFSARPDLFVANVGNGCTTAETFDVLIPNPGPDVVQLGTAKQAAPSGVCSSANGIGGRKSPSSGALDPGSSNSGASSAVAPVVSSATPSSSSILSIQILPTTTSITSVFVTSMVSSSAIATSAIATSVYASSTGTASGPQSTGGSTSGLTPTVDGQCSGSQTCSGQSEYGPCCSQWGWCGNDADHCGTGCMAGFGSCGLNATSLSTGLRPRHVRQFKI</sequence>
<feature type="disulfide bond" evidence="2">
    <location>
        <begin position="352"/>
        <end position="366"/>
    </location>
</feature>
<dbReference type="InterPro" id="IPR001002">
    <property type="entry name" value="Chitin-bd_1"/>
</dbReference>
<keyword evidence="6" id="KW-0167">Capsid protein</keyword>
<evidence type="ECO:0000313" key="6">
    <source>
        <dbReference type="EMBL" id="CZR52255.1"/>
    </source>
</evidence>
<name>A0A1L7WHL0_9HELO</name>
<accession>A0A1L7WHL0</accession>
<dbReference type="EMBL" id="FJOG01000002">
    <property type="protein sequence ID" value="CZR52255.1"/>
    <property type="molecule type" value="Genomic_DNA"/>
</dbReference>
<dbReference type="GO" id="GO:0008061">
    <property type="term" value="F:chitin binding"/>
    <property type="evidence" value="ECO:0007669"/>
    <property type="project" value="UniProtKB-UniRule"/>
</dbReference>
<gene>
    <name evidence="6" type="ORF">PAC_02132</name>
</gene>
<dbReference type="SUPFAM" id="SSF57016">
    <property type="entry name" value="Plant lectins/antimicrobial peptides"/>
    <property type="match status" value="1"/>
</dbReference>
<keyword evidence="7" id="KW-1185">Reference proteome</keyword>
<reference evidence="6 7" key="1">
    <citation type="submission" date="2016-03" db="EMBL/GenBank/DDBJ databases">
        <authorList>
            <person name="Ploux O."/>
        </authorList>
    </citation>
    <scope>NUCLEOTIDE SEQUENCE [LARGE SCALE GENOMIC DNA]</scope>
    <source>
        <strain evidence="6 7">UAMH 11012</strain>
    </source>
</reference>
<evidence type="ECO:0000256" key="4">
    <source>
        <dbReference type="SAM" id="SignalP"/>
    </source>
</evidence>
<comment type="caution">
    <text evidence="2">Lacks conserved residue(s) required for the propagation of feature annotation.</text>
</comment>
<proteinExistence type="predicted"/>
<dbReference type="PROSITE" id="PS50941">
    <property type="entry name" value="CHIT_BIND_I_2"/>
    <property type="match status" value="1"/>
</dbReference>
<keyword evidence="6" id="KW-0946">Virion</keyword>
<dbReference type="PANTHER" id="PTHR36182">
    <property type="entry name" value="PROTEIN, PUTATIVE (AFU_ORTHOLOGUE AFUA_6G10930)-RELATED"/>
    <property type="match status" value="1"/>
</dbReference>
<evidence type="ECO:0000313" key="7">
    <source>
        <dbReference type="Proteomes" id="UP000184330"/>
    </source>
</evidence>
<evidence type="ECO:0000259" key="5">
    <source>
        <dbReference type="PROSITE" id="PS50941"/>
    </source>
</evidence>
<organism evidence="6 7">
    <name type="scientific">Phialocephala subalpina</name>
    <dbReference type="NCBI Taxonomy" id="576137"/>
    <lineage>
        <taxon>Eukaryota</taxon>
        <taxon>Fungi</taxon>
        <taxon>Dikarya</taxon>
        <taxon>Ascomycota</taxon>
        <taxon>Pezizomycotina</taxon>
        <taxon>Leotiomycetes</taxon>
        <taxon>Helotiales</taxon>
        <taxon>Mollisiaceae</taxon>
        <taxon>Phialocephala</taxon>
        <taxon>Phialocephala fortinii species complex</taxon>
    </lineage>
</organism>
<feature type="region of interest" description="Disordered" evidence="3">
    <location>
        <begin position="230"/>
        <end position="252"/>
    </location>
</feature>
<keyword evidence="1 2" id="KW-0147">Chitin-binding</keyword>
<dbReference type="InterPro" id="IPR036861">
    <property type="entry name" value="Endochitinase-like_sf"/>
</dbReference>
<dbReference type="CDD" id="cd11618">
    <property type="entry name" value="ChtBD1_1"/>
    <property type="match status" value="1"/>
</dbReference>
<evidence type="ECO:0000256" key="3">
    <source>
        <dbReference type="SAM" id="MobiDB-lite"/>
    </source>
</evidence>
<feature type="signal peptide" evidence="4">
    <location>
        <begin position="1"/>
        <end position="22"/>
    </location>
</feature>
<dbReference type="Gene3D" id="2.70.50.70">
    <property type="match status" value="1"/>
</dbReference>
<keyword evidence="2" id="KW-1015">Disulfide bond</keyword>
<dbReference type="STRING" id="576137.A0A1L7WHL0"/>
<feature type="chain" id="PRO_5012114821" evidence="4">
    <location>
        <begin position="23"/>
        <end position="398"/>
    </location>
</feature>
<feature type="domain" description="Chitin-binding type-1" evidence="5">
    <location>
        <begin position="334"/>
        <end position="379"/>
    </location>
</feature>
<dbReference type="Gene3D" id="3.30.60.10">
    <property type="entry name" value="Endochitinase-like"/>
    <property type="match status" value="1"/>
</dbReference>